<evidence type="ECO:0000256" key="1">
    <source>
        <dbReference type="ARBA" id="ARBA00022722"/>
    </source>
</evidence>
<dbReference type="GO" id="GO:0016787">
    <property type="term" value="F:hydrolase activity"/>
    <property type="evidence" value="ECO:0007669"/>
    <property type="project" value="UniProtKB-KW"/>
</dbReference>
<dbReference type="PANTHER" id="PTHR41286">
    <property type="entry name" value="HNH NUCLEASE YAJD-RELATED"/>
    <property type="match status" value="1"/>
</dbReference>
<keyword evidence="1" id="KW-0540">Nuclease</keyword>
<feature type="transmembrane region" description="Helical" evidence="3">
    <location>
        <begin position="151"/>
        <end position="171"/>
    </location>
</feature>
<dbReference type="EMBL" id="FNQT01000001">
    <property type="protein sequence ID" value="SDZ78869.1"/>
    <property type="molecule type" value="Genomic_DNA"/>
</dbReference>
<dbReference type="GO" id="GO:0008270">
    <property type="term" value="F:zinc ion binding"/>
    <property type="evidence" value="ECO:0007669"/>
    <property type="project" value="InterPro"/>
</dbReference>
<dbReference type="InterPro" id="IPR002711">
    <property type="entry name" value="HNH"/>
</dbReference>
<feature type="domain" description="HNH nuclease" evidence="4">
    <location>
        <begin position="12"/>
        <end position="68"/>
    </location>
</feature>
<dbReference type="Gene3D" id="1.10.30.50">
    <property type="match status" value="1"/>
</dbReference>
<reference evidence="5 6" key="1">
    <citation type="submission" date="2016-10" db="EMBL/GenBank/DDBJ databases">
        <authorList>
            <person name="de Groot N.N."/>
        </authorList>
    </citation>
    <scope>NUCLEOTIDE SEQUENCE [LARGE SCALE GENOMIC DNA]</scope>
    <source>
        <strain evidence="5 6">CGMCC 1.8712</strain>
    </source>
</reference>
<evidence type="ECO:0000256" key="3">
    <source>
        <dbReference type="SAM" id="Phobius"/>
    </source>
</evidence>
<keyword evidence="3" id="KW-1133">Transmembrane helix</keyword>
<dbReference type="Proteomes" id="UP000236755">
    <property type="component" value="Unassembled WGS sequence"/>
</dbReference>
<dbReference type="GO" id="GO:0004519">
    <property type="term" value="F:endonuclease activity"/>
    <property type="evidence" value="ECO:0007669"/>
    <property type="project" value="UniProtKB-KW"/>
</dbReference>
<dbReference type="PANTHER" id="PTHR41286:SF1">
    <property type="entry name" value="HNH NUCLEASE YAJD-RELATED"/>
    <property type="match status" value="1"/>
</dbReference>
<dbReference type="SMART" id="SM00507">
    <property type="entry name" value="HNHc"/>
    <property type="match status" value="1"/>
</dbReference>
<dbReference type="GO" id="GO:0005829">
    <property type="term" value="C:cytosol"/>
    <property type="evidence" value="ECO:0007669"/>
    <property type="project" value="TreeGrafter"/>
</dbReference>
<evidence type="ECO:0000256" key="2">
    <source>
        <dbReference type="ARBA" id="ARBA00022801"/>
    </source>
</evidence>
<feature type="transmembrane region" description="Helical" evidence="3">
    <location>
        <begin position="191"/>
        <end position="215"/>
    </location>
</feature>
<dbReference type="CDD" id="cd00085">
    <property type="entry name" value="HNHc"/>
    <property type="match status" value="1"/>
</dbReference>
<name>A0A1H3VVS7_9EURY</name>
<dbReference type="Pfam" id="PF01844">
    <property type="entry name" value="HNH"/>
    <property type="match status" value="1"/>
</dbReference>
<keyword evidence="2" id="KW-0378">Hydrolase</keyword>
<evidence type="ECO:0000313" key="5">
    <source>
        <dbReference type="EMBL" id="SDZ78869.1"/>
    </source>
</evidence>
<keyword evidence="5" id="KW-0255">Endonuclease</keyword>
<dbReference type="AlphaFoldDB" id="A0A1H3VVS7"/>
<keyword evidence="6" id="KW-1185">Reference proteome</keyword>
<dbReference type="STRING" id="555874.SAMN04488065_0321"/>
<evidence type="ECO:0000259" key="4">
    <source>
        <dbReference type="SMART" id="SM00507"/>
    </source>
</evidence>
<evidence type="ECO:0000313" key="6">
    <source>
        <dbReference type="Proteomes" id="UP000236755"/>
    </source>
</evidence>
<feature type="transmembrane region" description="Helical" evidence="3">
    <location>
        <begin position="92"/>
        <end position="113"/>
    </location>
</feature>
<sequence length="223" mass="23932">MARGNYPPDWDERRRRVYQRDNYTCQLCGRGGGPHGNLELHAHHRVPISQGGSHDLSNLTTLCRECHNRQHDHDITESPGPNPSAGGGVIEIVLAFTLYHLVIPVGFVVAYLYVLSTVLDTVGGIHMIVTIAAIVAVGVTGGLIGLNWPAVVVKGYGIVIASTLLVFYVGGPTGMVEELGSIVAEHSLLEVVLAIPSVIFGLMGPLLVILFIPVFNRLNSPDS</sequence>
<dbReference type="InterPro" id="IPR003615">
    <property type="entry name" value="HNH_nuc"/>
</dbReference>
<dbReference type="OrthoDB" id="11472at2157"/>
<feature type="transmembrane region" description="Helical" evidence="3">
    <location>
        <begin position="125"/>
        <end position="144"/>
    </location>
</feature>
<proteinExistence type="predicted"/>
<gene>
    <name evidence="5" type="ORF">SAMN04488065_0321</name>
</gene>
<organism evidence="5 6">
    <name type="scientific">Haloplanus vescus</name>
    <dbReference type="NCBI Taxonomy" id="555874"/>
    <lineage>
        <taxon>Archaea</taxon>
        <taxon>Methanobacteriati</taxon>
        <taxon>Methanobacteriota</taxon>
        <taxon>Stenosarchaea group</taxon>
        <taxon>Halobacteria</taxon>
        <taxon>Halobacteriales</taxon>
        <taxon>Haloferacaceae</taxon>
        <taxon>Haloplanus</taxon>
    </lineage>
</organism>
<dbReference type="GO" id="GO:0003676">
    <property type="term" value="F:nucleic acid binding"/>
    <property type="evidence" value="ECO:0007669"/>
    <property type="project" value="InterPro"/>
</dbReference>
<accession>A0A1H3VVS7</accession>
<keyword evidence="3" id="KW-0472">Membrane</keyword>
<protein>
    <submittedName>
        <fullName evidence="5">HNH endonuclease</fullName>
    </submittedName>
</protein>
<keyword evidence="3" id="KW-0812">Transmembrane</keyword>